<evidence type="ECO:0000313" key="1">
    <source>
        <dbReference type="EMBL" id="ERI73508.1"/>
    </source>
</evidence>
<organism evidence="1 2">
    <name type="scientific">[Clostridium] symbiosum ATCC 14940</name>
    <dbReference type="NCBI Taxonomy" id="411472"/>
    <lineage>
        <taxon>Bacteria</taxon>
        <taxon>Bacillati</taxon>
        <taxon>Bacillota</taxon>
        <taxon>Clostridia</taxon>
        <taxon>Lachnospirales</taxon>
        <taxon>Lachnospiraceae</taxon>
        <taxon>Otoolea</taxon>
    </lineage>
</organism>
<gene>
    <name evidence="1" type="ORF">CLOSYM_04847</name>
</gene>
<dbReference type="EMBL" id="AWSU01000390">
    <property type="protein sequence ID" value="ERI73508.1"/>
    <property type="molecule type" value="Genomic_DNA"/>
</dbReference>
<comment type="caution">
    <text evidence="1">The sequence shown here is derived from an EMBL/GenBank/DDBJ whole genome shotgun (WGS) entry which is preliminary data.</text>
</comment>
<dbReference type="Proteomes" id="UP000016491">
    <property type="component" value="Unassembled WGS sequence"/>
</dbReference>
<accession>A0ABC9TQI8</accession>
<protein>
    <submittedName>
        <fullName evidence="1">Uncharacterized protein</fullName>
    </submittedName>
</protein>
<name>A0ABC9TQI8_CLOSY</name>
<sequence length="134" mass="15375">MVEEEEIMGKSDPLLLLDNGTLAYILGNGEYRFTNLKFDEAKAIIEMKGEAEEDVVQVFRNPELERVMYSYLGLSCREFPYEPEERLNIGQDAIAFKLYFTPSGTQPIVLGDDGQEAVKIKNLYIYCQHIVRVK</sequence>
<dbReference type="AlphaFoldDB" id="A0ABC9TQI8"/>
<evidence type="ECO:0000313" key="2">
    <source>
        <dbReference type="Proteomes" id="UP000016491"/>
    </source>
</evidence>
<reference evidence="1 2" key="1">
    <citation type="submission" date="2013-07" db="EMBL/GenBank/DDBJ databases">
        <authorList>
            <person name="Weinstock G."/>
            <person name="Sodergren E."/>
            <person name="Wylie T."/>
            <person name="Fulton L."/>
            <person name="Fulton R."/>
            <person name="Fronick C."/>
            <person name="O'Laughlin M."/>
            <person name="Godfrey J."/>
            <person name="Miner T."/>
            <person name="Herter B."/>
            <person name="Appelbaum E."/>
            <person name="Cordes M."/>
            <person name="Lek S."/>
            <person name="Wollam A."/>
            <person name="Pepin K.H."/>
            <person name="Palsikar V.B."/>
            <person name="Mitreva M."/>
            <person name="Wilson R.K."/>
        </authorList>
    </citation>
    <scope>NUCLEOTIDE SEQUENCE [LARGE SCALE GENOMIC DNA]</scope>
    <source>
        <strain evidence="1 2">ATCC 14940</strain>
    </source>
</reference>
<proteinExistence type="predicted"/>